<accession>A0A645JMD7</accession>
<sequence length="112" mass="12180">MHNFSRADGGEVSVPLIGKDRAFGVGALNAGGDGRRPAVGRLDSVAGEIVPGEYGASNRTYENGTVDYPELFQHFANELMYRPVSASRAVVGLFFCQSRRFTIFHHTPSISF</sequence>
<name>A0A645JMD7_9ZZZZ</name>
<dbReference type="EMBL" id="VSSQ01138176">
    <property type="protein sequence ID" value="MPN61494.1"/>
    <property type="molecule type" value="Genomic_DNA"/>
</dbReference>
<proteinExistence type="predicted"/>
<gene>
    <name evidence="1" type="ORF">SDC9_209231</name>
</gene>
<evidence type="ECO:0000313" key="1">
    <source>
        <dbReference type="EMBL" id="MPN61494.1"/>
    </source>
</evidence>
<protein>
    <submittedName>
        <fullName evidence="1">Uncharacterized protein</fullName>
    </submittedName>
</protein>
<dbReference type="AlphaFoldDB" id="A0A645JMD7"/>
<comment type="caution">
    <text evidence="1">The sequence shown here is derived from an EMBL/GenBank/DDBJ whole genome shotgun (WGS) entry which is preliminary data.</text>
</comment>
<reference evidence="1" key="1">
    <citation type="submission" date="2019-08" db="EMBL/GenBank/DDBJ databases">
        <authorList>
            <person name="Kucharzyk K."/>
            <person name="Murdoch R.W."/>
            <person name="Higgins S."/>
            <person name="Loffler F."/>
        </authorList>
    </citation>
    <scope>NUCLEOTIDE SEQUENCE</scope>
</reference>
<organism evidence="1">
    <name type="scientific">bioreactor metagenome</name>
    <dbReference type="NCBI Taxonomy" id="1076179"/>
    <lineage>
        <taxon>unclassified sequences</taxon>
        <taxon>metagenomes</taxon>
        <taxon>ecological metagenomes</taxon>
    </lineage>
</organism>